<dbReference type="Proteomes" id="UP000789525">
    <property type="component" value="Unassembled WGS sequence"/>
</dbReference>
<dbReference type="EMBL" id="CAJVPT010048229">
    <property type="protein sequence ID" value="CAG8741671.1"/>
    <property type="molecule type" value="Genomic_DNA"/>
</dbReference>
<accession>A0ACA9QF27</accession>
<proteinExistence type="predicted"/>
<comment type="caution">
    <text evidence="1">The sequence shown here is derived from an EMBL/GenBank/DDBJ whole genome shotgun (WGS) entry which is preliminary data.</text>
</comment>
<name>A0ACA9QF27_9GLOM</name>
<evidence type="ECO:0000313" key="1">
    <source>
        <dbReference type="EMBL" id="CAG8741671.1"/>
    </source>
</evidence>
<keyword evidence="2" id="KW-1185">Reference proteome</keyword>
<protein>
    <submittedName>
        <fullName evidence="1">16947_t:CDS:1</fullName>
    </submittedName>
</protein>
<gene>
    <name evidence="1" type="ORF">ACOLOM_LOCUS12212</name>
</gene>
<organism evidence="1 2">
    <name type="scientific">Acaulospora colombiana</name>
    <dbReference type="NCBI Taxonomy" id="27376"/>
    <lineage>
        <taxon>Eukaryota</taxon>
        <taxon>Fungi</taxon>
        <taxon>Fungi incertae sedis</taxon>
        <taxon>Mucoromycota</taxon>
        <taxon>Glomeromycotina</taxon>
        <taxon>Glomeromycetes</taxon>
        <taxon>Diversisporales</taxon>
        <taxon>Acaulosporaceae</taxon>
        <taxon>Acaulospora</taxon>
    </lineage>
</organism>
<feature type="non-terminal residue" evidence="1">
    <location>
        <position position="140"/>
    </location>
</feature>
<evidence type="ECO:0000313" key="2">
    <source>
        <dbReference type="Proteomes" id="UP000789525"/>
    </source>
</evidence>
<sequence length="140" mass="15677">MEGLFFNVNAGYLEGIVRGYKAGLLTQGQYATLTQCETLEDYGNFLANEPLPISTSTISEKATQVMVDQFHYLRSNAVAPLDKFLDYMTFVAFSTDHVDRDTHELLERCHPLGVFDTMPALCVATNVEELYQSVLVETPL</sequence>
<reference evidence="1" key="1">
    <citation type="submission" date="2021-06" db="EMBL/GenBank/DDBJ databases">
        <authorList>
            <person name="Kallberg Y."/>
            <person name="Tangrot J."/>
            <person name="Rosling A."/>
        </authorList>
    </citation>
    <scope>NUCLEOTIDE SEQUENCE</scope>
    <source>
        <strain evidence="1">CL356</strain>
    </source>
</reference>